<dbReference type="SUPFAM" id="SSF56235">
    <property type="entry name" value="N-terminal nucleophile aminohydrolases (Ntn hydrolases)"/>
    <property type="match status" value="1"/>
</dbReference>
<comment type="pathway">
    <text evidence="1">Amino-acid biosynthesis; L-asparagine biosynthesis; L-asparagine from L-aspartate (L-Gln route): step 1/1.</text>
</comment>
<accession>A0AAD9ZTY5</accession>
<organism evidence="6 7">
    <name type="scientific">Dipteronia sinensis</name>
    <dbReference type="NCBI Taxonomy" id="43782"/>
    <lineage>
        <taxon>Eukaryota</taxon>
        <taxon>Viridiplantae</taxon>
        <taxon>Streptophyta</taxon>
        <taxon>Embryophyta</taxon>
        <taxon>Tracheophyta</taxon>
        <taxon>Spermatophyta</taxon>
        <taxon>Magnoliopsida</taxon>
        <taxon>eudicotyledons</taxon>
        <taxon>Gunneridae</taxon>
        <taxon>Pentapetalae</taxon>
        <taxon>rosids</taxon>
        <taxon>malvids</taxon>
        <taxon>Sapindales</taxon>
        <taxon>Sapindaceae</taxon>
        <taxon>Hippocastanoideae</taxon>
        <taxon>Acereae</taxon>
        <taxon>Dipteronia</taxon>
    </lineage>
</organism>
<dbReference type="GO" id="GO:0005829">
    <property type="term" value="C:cytosol"/>
    <property type="evidence" value="ECO:0007669"/>
    <property type="project" value="TreeGrafter"/>
</dbReference>
<dbReference type="GO" id="GO:0005524">
    <property type="term" value="F:ATP binding"/>
    <property type="evidence" value="ECO:0007669"/>
    <property type="project" value="UniProtKB-KW"/>
</dbReference>
<name>A0AAD9ZTY5_9ROSI</name>
<evidence type="ECO:0000256" key="2">
    <source>
        <dbReference type="ARBA" id="ARBA00022741"/>
    </source>
</evidence>
<dbReference type="Pfam" id="PF13537">
    <property type="entry name" value="GATase_7"/>
    <property type="match status" value="1"/>
</dbReference>
<dbReference type="PANTHER" id="PTHR11772">
    <property type="entry name" value="ASPARAGINE SYNTHETASE"/>
    <property type="match status" value="1"/>
</dbReference>
<evidence type="ECO:0000313" key="6">
    <source>
        <dbReference type="EMBL" id="KAK3193102.1"/>
    </source>
</evidence>
<dbReference type="InterPro" id="IPR050795">
    <property type="entry name" value="Asn_Synthetase"/>
</dbReference>
<dbReference type="AlphaFoldDB" id="A0AAD9ZTY5"/>
<keyword evidence="3" id="KW-0067">ATP-binding</keyword>
<gene>
    <name evidence="6" type="ORF">Dsin_024412</name>
</gene>
<evidence type="ECO:0000256" key="4">
    <source>
        <dbReference type="SAM" id="MobiDB-lite"/>
    </source>
</evidence>
<dbReference type="InterPro" id="IPR017932">
    <property type="entry name" value="GATase_2_dom"/>
</dbReference>
<comment type="caution">
    <text evidence="6">The sequence shown here is derived from an EMBL/GenBank/DDBJ whole genome shotgun (WGS) entry which is preliminary data.</text>
</comment>
<feature type="compositionally biased region" description="Polar residues" evidence="4">
    <location>
        <begin position="1"/>
        <end position="10"/>
    </location>
</feature>
<dbReference type="InterPro" id="IPR029055">
    <property type="entry name" value="Ntn_hydrolases_N"/>
</dbReference>
<dbReference type="Gene3D" id="3.60.20.10">
    <property type="entry name" value="Glutamine Phosphoribosylpyrophosphate, subunit 1, domain 1"/>
    <property type="match status" value="1"/>
</dbReference>
<protein>
    <recommendedName>
        <fullName evidence="5">Glutamine amidotransferase type-2 domain-containing protein</fullName>
    </recommendedName>
</protein>
<feature type="domain" description="Glutamine amidotransferase type-2" evidence="5">
    <location>
        <begin position="22"/>
        <end position="67"/>
    </location>
</feature>
<evidence type="ECO:0000313" key="7">
    <source>
        <dbReference type="Proteomes" id="UP001281410"/>
    </source>
</evidence>
<reference evidence="6" key="1">
    <citation type="journal article" date="2023" name="Plant J.">
        <title>Genome sequences and population genomics provide insights into the demographic history, inbreeding, and mutation load of two 'living fossil' tree species of Dipteronia.</title>
        <authorList>
            <person name="Feng Y."/>
            <person name="Comes H.P."/>
            <person name="Chen J."/>
            <person name="Zhu S."/>
            <person name="Lu R."/>
            <person name="Zhang X."/>
            <person name="Li P."/>
            <person name="Qiu J."/>
            <person name="Olsen K.M."/>
            <person name="Qiu Y."/>
        </authorList>
    </citation>
    <scope>NUCLEOTIDE SEQUENCE</scope>
    <source>
        <strain evidence="6">NBL</strain>
    </source>
</reference>
<dbReference type="GO" id="GO:0006529">
    <property type="term" value="P:asparagine biosynthetic process"/>
    <property type="evidence" value="ECO:0007669"/>
    <property type="project" value="TreeGrafter"/>
</dbReference>
<proteinExistence type="predicted"/>
<keyword evidence="7" id="KW-1185">Reference proteome</keyword>
<feature type="region of interest" description="Disordered" evidence="4">
    <location>
        <begin position="1"/>
        <end position="23"/>
    </location>
</feature>
<dbReference type="Proteomes" id="UP001281410">
    <property type="component" value="Unassembled WGS sequence"/>
</dbReference>
<evidence type="ECO:0000256" key="1">
    <source>
        <dbReference type="ARBA" id="ARBA00005187"/>
    </source>
</evidence>
<dbReference type="GO" id="GO:0004066">
    <property type="term" value="F:asparagine synthase (glutamine-hydrolyzing) activity"/>
    <property type="evidence" value="ECO:0007669"/>
    <property type="project" value="TreeGrafter"/>
</dbReference>
<dbReference type="EMBL" id="JANJYJ010000008">
    <property type="protein sequence ID" value="KAK3193102.1"/>
    <property type="molecule type" value="Genomic_DNA"/>
</dbReference>
<evidence type="ECO:0000256" key="3">
    <source>
        <dbReference type="ARBA" id="ARBA00022840"/>
    </source>
</evidence>
<dbReference type="PANTHER" id="PTHR11772:SF48">
    <property type="entry name" value="ASPARAGINE SYNTHETASE [GLUTAMINE-HYDROLYZING] 1"/>
    <property type="match status" value="1"/>
</dbReference>
<evidence type="ECO:0000259" key="5">
    <source>
        <dbReference type="Pfam" id="PF13537"/>
    </source>
</evidence>
<sequence length="158" mass="17786">MERCSLQQPNRPRDRPQSGQEVPVNGEIYNHEELRKRMVNHKFRTGSDCDVIAHLYEEYGENFVDMLDRILETIASLLHAMPLESSPRISVGVYTAVIKRLITDVSFGVPAYMGNPELCGPPLPDKCPDQEEPAQNAAIPVTLYSHIVQLVHFSSLAE</sequence>
<keyword evidence="2" id="KW-0547">Nucleotide-binding</keyword>